<feature type="binding site" evidence="8">
    <location>
        <position position="64"/>
    </location>
    <ligand>
        <name>GTP</name>
        <dbReference type="ChEBI" id="CHEBI:37565"/>
    </ligand>
</feature>
<keyword evidence="7 8" id="KW-0501">Molybdenum cofactor biosynthesis</keyword>
<keyword evidence="6 8" id="KW-0342">GTP-binding</keyword>
<evidence type="ECO:0000256" key="1">
    <source>
        <dbReference type="ARBA" id="ARBA00022490"/>
    </source>
</evidence>
<gene>
    <name evidence="8" type="primary">mobA</name>
    <name evidence="10" type="ORF">BECKDK2373B_GA0170837_100554</name>
</gene>
<evidence type="ECO:0000313" key="10">
    <source>
        <dbReference type="EMBL" id="VFJ43397.1"/>
    </source>
</evidence>
<comment type="subunit">
    <text evidence="8">Monomer.</text>
</comment>
<dbReference type="GO" id="GO:1902758">
    <property type="term" value="P:bis(molybdopterin guanine dinucleotide)molybdenum biosynthetic process"/>
    <property type="evidence" value="ECO:0007669"/>
    <property type="project" value="TreeGrafter"/>
</dbReference>
<comment type="function">
    <text evidence="8">Transfers a GMP moiety from GTP to Mo-molybdopterin (Mo-MPT) cofactor (Moco or molybdenum cofactor) to form Mo-molybdopterin guanine dinucleotide (Mo-MGD) cofactor.</text>
</comment>
<sequence>MQGKTPAHPIDAPNIRITGVILAGGRARRMGGRDKGLLPFGPGKTLTEHVADILAPQVDSLVVNANRNTEQYRRLGYPVVPDAVEGFQGPLAGVAGAMGVVKTPYMVTVPCDAPFLAPDLVERLVMALKDSGKGGNPAEISVAHDGRRLQPVFALLPTSLRQSILGFLAAGGRKVGHWHGQRRMALADFSDRQGMFVNLNAPEDASRLGG</sequence>
<protein>
    <recommendedName>
        <fullName evidence="8">Molybdenum cofactor guanylyltransferase</fullName>
        <shortName evidence="8">MoCo guanylyltransferase</shortName>
        <ecNumber evidence="8">2.7.7.77</ecNumber>
    </recommendedName>
    <alternativeName>
        <fullName evidence="8">GTP:molybdopterin guanylyltransferase</fullName>
    </alternativeName>
    <alternativeName>
        <fullName evidence="8">Mo-MPT guanylyltransferase</fullName>
    </alternativeName>
    <alternativeName>
        <fullName evidence="8">Molybdopterin guanylyltransferase</fullName>
    </alternativeName>
    <alternativeName>
        <fullName evidence="8">Molybdopterin-guanine dinucleotide synthase</fullName>
        <shortName evidence="8">MGD synthase</shortName>
    </alternativeName>
</protein>
<evidence type="ECO:0000256" key="4">
    <source>
        <dbReference type="ARBA" id="ARBA00022741"/>
    </source>
</evidence>
<keyword evidence="2 8" id="KW-0808">Transferase</keyword>
<feature type="domain" description="MobA-like NTP transferase" evidence="9">
    <location>
        <begin position="19"/>
        <end position="177"/>
    </location>
</feature>
<evidence type="ECO:0000256" key="3">
    <source>
        <dbReference type="ARBA" id="ARBA00022723"/>
    </source>
</evidence>
<proteinExistence type="inferred from homology"/>
<dbReference type="InterPro" id="IPR013482">
    <property type="entry name" value="Molybde_CF_guanTrfase"/>
</dbReference>
<dbReference type="InterPro" id="IPR029044">
    <property type="entry name" value="Nucleotide-diphossugar_trans"/>
</dbReference>
<comment type="similarity">
    <text evidence="8">Belongs to the MobA family.</text>
</comment>
<dbReference type="PANTHER" id="PTHR19136">
    <property type="entry name" value="MOLYBDENUM COFACTOR GUANYLYLTRANSFERASE"/>
    <property type="match status" value="1"/>
</dbReference>
<dbReference type="GO" id="GO:0005525">
    <property type="term" value="F:GTP binding"/>
    <property type="evidence" value="ECO:0007669"/>
    <property type="project" value="UniProtKB-UniRule"/>
</dbReference>
<comment type="cofactor">
    <cofactor evidence="8">
        <name>Mg(2+)</name>
        <dbReference type="ChEBI" id="CHEBI:18420"/>
    </cofactor>
</comment>
<name>A0A450RWJ7_9GAMM</name>
<feature type="binding site" evidence="8">
    <location>
        <position position="82"/>
    </location>
    <ligand>
        <name>GTP</name>
        <dbReference type="ChEBI" id="CHEBI:37565"/>
    </ligand>
</feature>
<evidence type="ECO:0000259" key="9">
    <source>
        <dbReference type="Pfam" id="PF12804"/>
    </source>
</evidence>
<dbReference type="AlphaFoldDB" id="A0A450RWJ7"/>
<keyword evidence="4 8" id="KW-0547">Nucleotide-binding</keyword>
<dbReference type="Pfam" id="PF12804">
    <property type="entry name" value="NTP_transf_3"/>
    <property type="match status" value="1"/>
</dbReference>
<keyword evidence="3 8" id="KW-0479">Metal-binding</keyword>
<dbReference type="CDD" id="cd02503">
    <property type="entry name" value="MobA"/>
    <property type="match status" value="1"/>
</dbReference>
<comment type="catalytic activity">
    <reaction evidence="8">
        <text>Mo-molybdopterin + GTP + H(+) = Mo-molybdopterin guanine dinucleotide + diphosphate</text>
        <dbReference type="Rhea" id="RHEA:34243"/>
        <dbReference type="ChEBI" id="CHEBI:15378"/>
        <dbReference type="ChEBI" id="CHEBI:33019"/>
        <dbReference type="ChEBI" id="CHEBI:37565"/>
        <dbReference type="ChEBI" id="CHEBI:71302"/>
        <dbReference type="ChEBI" id="CHEBI:71310"/>
        <dbReference type="EC" id="2.7.7.77"/>
    </reaction>
</comment>
<feature type="binding site" evidence="8">
    <location>
        <begin position="22"/>
        <end position="24"/>
    </location>
    <ligand>
        <name>GTP</name>
        <dbReference type="ChEBI" id="CHEBI:37565"/>
    </ligand>
</feature>
<dbReference type="Gene3D" id="3.90.550.10">
    <property type="entry name" value="Spore Coat Polysaccharide Biosynthesis Protein SpsA, Chain A"/>
    <property type="match status" value="1"/>
</dbReference>
<dbReference type="EC" id="2.7.7.77" evidence="8"/>
<evidence type="ECO:0000256" key="2">
    <source>
        <dbReference type="ARBA" id="ARBA00022679"/>
    </source>
</evidence>
<keyword evidence="1 8" id="KW-0963">Cytoplasm</keyword>
<accession>A0A450RWJ7</accession>
<evidence type="ECO:0000256" key="5">
    <source>
        <dbReference type="ARBA" id="ARBA00022842"/>
    </source>
</evidence>
<comment type="domain">
    <text evidence="8">The N-terminal domain determines nucleotide recognition and specific binding, while the C-terminal domain determines the specific binding to the target protein.</text>
</comment>
<dbReference type="SUPFAM" id="SSF53448">
    <property type="entry name" value="Nucleotide-diphospho-sugar transferases"/>
    <property type="match status" value="1"/>
</dbReference>
<comment type="subcellular location">
    <subcellularLocation>
        <location evidence="8">Cytoplasm</location>
    </subcellularLocation>
</comment>
<dbReference type="GO" id="GO:0061603">
    <property type="term" value="F:molybdenum cofactor guanylyltransferase activity"/>
    <property type="evidence" value="ECO:0007669"/>
    <property type="project" value="UniProtKB-EC"/>
</dbReference>
<feature type="binding site" evidence="8">
    <location>
        <position position="112"/>
    </location>
    <ligand>
        <name>Mg(2+)</name>
        <dbReference type="ChEBI" id="CHEBI:18420"/>
    </ligand>
</feature>
<keyword evidence="5 8" id="KW-0460">Magnesium</keyword>
<feature type="binding site" evidence="8">
    <location>
        <position position="112"/>
    </location>
    <ligand>
        <name>GTP</name>
        <dbReference type="ChEBI" id="CHEBI:37565"/>
    </ligand>
</feature>
<dbReference type="GO" id="GO:0046872">
    <property type="term" value="F:metal ion binding"/>
    <property type="evidence" value="ECO:0007669"/>
    <property type="project" value="UniProtKB-KW"/>
</dbReference>
<dbReference type="EMBL" id="CAADEX010000005">
    <property type="protein sequence ID" value="VFJ43397.1"/>
    <property type="molecule type" value="Genomic_DNA"/>
</dbReference>
<dbReference type="PANTHER" id="PTHR19136:SF81">
    <property type="entry name" value="MOLYBDENUM COFACTOR GUANYLYLTRANSFERASE"/>
    <property type="match status" value="1"/>
</dbReference>
<organism evidence="10">
    <name type="scientific">Candidatus Kentrum sp. DK</name>
    <dbReference type="NCBI Taxonomy" id="2126562"/>
    <lineage>
        <taxon>Bacteria</taxon>
        <taxon>Pseudomonadati</taxon>
        <taxon>Pseudomonadota</taxon>
        <taxon>Gammaproteobacteria</taxon>
        <taxon>Candidatus Kentrum</taxon>
    </lineage>
</organism>
<dbReference type="HAMAP" id="MF_00316">
    <property type="entry name" value="MobA"/>
    <property type="match status" value="1"/>
</dbReference>
<dbReference type="InterPro" id="IPR025877">
    <property type="entry name" value="MobA-like_NTP_Trfase"/>
</dbReference>
<dbReference type="GO" id="GO:0005737">
    <property type="term" value="C:cytoplasm"/>
    <property type="evidence" value="ECO:0007669"/>
    <property type="project" value="UniProtKB-SubCell"/>
</dbReference>
<evidence type="ECO:0000256" key="7">
    <source>
        <dbReference type="ARBA" id="ARBA00023150"/>
    </source>
</evidence>
<evidence type="ECO:0000256" key="8">
    <source>
        <dbReference type="HAMAP-Rule" id="MF_00316"/>
    </source>
</evidence>
<reference evidence="10" key="1">
    <citation type="submission" date="2019-02" db="EMBL/GenBank/DDBJ databases">
        <authorList>
            <person name="Gruber-Vodicka R. H."/>
            <person name="Seah K. B. B."/>
        </authorList>
    </citation>
    <scope>NUCLEOTIDE SEQUENCE</scope>
    <source>
        <strain evidence="10">BECK_DK47</strain>
    </source>
</reference>
<evidence type="ECO:0000256" key="6">
    <source>
        <dbReference type="ARBA" id="ARBA00023134"/>
    </source>
</evidence>
<keyword evidence="10" id="KW-0548">Nucleotidyltransferase</keyword>
<feature type="binding site" evidence="8">
    <location>
        <position position="35"/>
    </location>
    <ligand>
        <name>GTP</name>
        <dbReference type="ChEBI" id="CHEBI:37565"/>
    </ligand>
</feature>
<dbReference type="NCBIfam" id="TIGR02665">
    <property type="entry name" value="molyb_mobA"/>
    <property type="match status" value="1"/>
</dbReference>